<evidence type="ECO:0000256" key="1">
    <source>
        <dbReference type="SAM" id="MobiDB-lite"/>
    </source>
</evidence>
<gene>
    <name evidence="2" type="ORF">AMSG_04101</name>
</gene>
<protein>
    <submittedName>
        <fullName evidence="2">Uncharacterized protein</fullName>
    </submittedName>
</protein>
<organism evidence="2 3">
    <name type="scientific">Thecamonas trahens ATCC 50062</name>
    <dbReference type="NCBI Taxonomy" id="461836"/>
    <lineage>
        <taxon>Eukaryota</taxon>
        <taxon>Apusozoa</taxon>
        <taxon>Apusomonadida</taxon>
        <taxon>Apusomonadidae</taxon>
        <taxon>Thecamonas</taxon>
    </lineage>
</organism>
<feature type="compositionally biased region" description="Gly residues" evidence="1">
    <location>
        <begin position="36"/>
        <end position="59"/>
    </location>
</feature>
<reference evidence="2 3" key="1">
    <citation type="submission" date="2010-05" db="EMBL/GenBank/DDBJ databases">
        <title>The Genome Sequence of Thecamonas trahens ATCC 50062.</title>
        <authorList>
            <consortium name="The Broad Institute Genome Sequencing Platform"/>
            <person name="Russ C."/>
            <person name="Cuomo C."/>
            <person name="Shea T."/>
            <person name="Young S.K."/>
            <person name="Zeng Q."/>
            <person name="Koehrsen M."/>
            <person name="Haas B."/>
            <person name="Borodovsky M."/>
            <person name="Guigo R."/>
            <person name="Alvarado L."/>
            <person name="Berlin A."/>
            <person name="Bochicchio J."/>
            <person name="Borenstein D."/>
            <person name="Chapman S."/>
            <person name="Chen Z."/>
            <person name="Freedman E."/>
            <person name="Gellesch M."/>
            <person name="Goldberg J."/>
            <person name="Griggs A."/>
            <person name="Gujja S."/>
            <person name="Heilman E."/>
            <person name="Heiman D."/>
            <person name="Hepburn T."/>
            <person name="Howarth C."/>
            <person name="Jen D."/>
            <person name="Larson L."/>
            <person name="Mehta T."/>
            <person name="Park D."/>
            <person name="Pearson M."/>
            <person name="Roberts A."/>
            <person name="Saif S."/>
            <person name="Shenoy N."/>
            <person name="Sisk P."/>
            <person name="Stolte C."/>
            <person name="Sykes S."/>
            <person name="Thomson T."/>
            <person name="Walk T."/>
            <person name="White J."/>
            <person name="Yandava C."/>
            <person name="Burger G."/>
            <person name="Gray M.W."/>
            <person name="Holland P.W.H."/>
            <person name="King N."/>
            <person name="Lang F.B.F."/>
            <person name="Roger A.J."/>
            <person name="Ruiz-Trillo I."/>
            <person name="Lander E."/>
            <person name="Nusbaum C."/>
        </authorList>
    </citation>
    <scope>NUCLEOTIDE SEQUENCE [LARGE SCALE GENOMIC DNA]</scope>
    <source>
        <strain evidence="2 3">ATCC 50062</strain>
    </source>
</reference>
<dbReference type="RefSeq" id="XP_013759349.1">
    <property type="nucleotide sequence ID" value="XM_013903895.1"/>
</dbReference>
<feature type="region of interest" description="Disordered" evidence="1">
    <location>
        <begin position="36"/>
        <end position="71"/>
    </location>
</feature>
<dbReference type="GeneID" id="25563664"/>
<sequence length="203" mass="21489">MLRSVGGVARAAMGGMNGASRLAMVCGRWSSSSGAGAGAGRTGEAGGGGPAAGGGGQAASGGAAANKQVEEWQQRVDKSTGEFIYVNLRSKEVTSKQPEWYIPYNKEDSALVKFIKFDLVGDYDLKGKKLAAVIAAIVAVGLALDYKRGHGLFYYLMDDEARAVADAQARRRRELVTGVPQDASGLDDSYEYEFVADDDDEYE</sequence>
<name>A0A0L0D6Z3_THETB</name>
<evidence type="ECO:0000313" key="3">
    <source>
        <dbReference type="Proteomes" id="UP000054408"/>
    </source>
</evidence>
<keyword evidence="3" id="KW-1185">Reference proteome</keyword>
<accession>A0A0L0D6Z3</accession>
<evidence type="ECO:0000313" key="2">
    <source>
        <dbReference type="EMBL" id="KNC47871.1"/>
    </source>
</evidence>
<dbReference type="EMBL" id="GL349448">
    <property type="protein sequence ID" value="KNC47871.1"/>
    <property type="molecule type" value="Genomic_DNA"/>
</dbReference>
<proteinExistence type="predicted"/>
<dbReference type="Proteomes" id="UP000054408">
    <property type="component" value="Unassembled WGS sequence"/>
</dbReference>
<dbReference type="AlphaFoldDB" id="A0A0L0D6Z3"/>